<dbReference type="EMBL" id="CAEUNJ010000159">
    <property type="protein sequence ID" value="CAB4373075.1"/>
    <property type="molecule type" value="Genomic_DNA"/>
</dbReference>
<accession>A0A6J6ARD7</accession>
<reference evidence="2" key="1">
    <citation type="submission" date="2020-05" db="EMBL/GenBank/DDBJ databases">
        <authorList>
            <person name="Chiriac C."/>
            <person name="Salcher M."/>
            <person name="Ghai R."/>
            <person name="Kavagutti S V."/>
        </authorList>
    </citation>
    <scope>NUCLEOTIDE SEQUENCE</scope>
</reference>
<feature type="region of interest" description="Disordered" evidence="1">
    <location>
        <begin position="39"/>
        <end position="64"/>
    </location>
</feature>
<name>A0A6J6ARD7_9ZZZZ</name>
<proteinExistence type="predicted"/>
<evidence type="ECO:0000313" key="2">
    <source>
        <dbReference type="EMBL" id="CAB4373075.1"/>
    </source>
</evidence>
<organism evidence="2">
    <name type="scientific">freshwater metagenome</name>
    <dbReference type="NCBI Taxonomy" id="449393"/>
    <lineage>
        <taxon>unclassified sequences</taxon>
        <taxon>metagenomes</taxon>
        <taxon>ecological metagenomes</taxon>
    </lineage>
</organism>
<dbReference type="AlphaFoldDB" id="A0A6J6ARD7"/>
<protein>
    <submittedName>
        <fullName evidence="2">Unannotated protein</fullName>
    </submittedName>
</protein>
<sequence>MGASIDCGDRHLDRSEACEKRRNGDWGCGLIERERNSVGIDSANIDTGGTRRSDESVGSGRHSHGERVEECLVQKFDPKFTQAGSDNRCQTIDASGNALESVWAMPGRIESRHHGKQYLRRADIRRCLLATDVLLASLQRKSVRGSTGGIDGNADQATRQNATVFVTSGEETCTWSTKTKGNPESLR</sequence>
<evidence type="ECO:0000256" key="1">
    <source>
        <dbReference type="SAM" id="MobiDB-lite"/>
    </source>
</evidence>
<gene>
    <name evidence="2" type="ORF">UFOPK4201_02129</name>
</gene>